<dbReference type="AlphaFoldDB" id="G2MBX3"/>
<reference evidence="1 2" key="1">
    <citation type="submission" date="2011-08" db="EMBL/GenBank/DDBJ databases">
        <authorList>
            <person name="Kersulyte D."/>
            <person name="Choudhury A."/>
            <person name="Mukhopadhyay A.K."/>
            <person name="Nair G.B."/>
            <person name="Berg D.E."/>
        </authorList>
    </citation>
    <scope>NUCLEOTIDE SEQUENCE [LARGE SCALE GENOMIC DNA]</scope>
    <source>
        <strain evidence="2">SNT49</strain>
    </source>
</reference>
<dbReference type="PATRIC" id="fig|1055530.4.peg.698"/>
<dbReference type="EMBL" id="CP002983">
    <property type="protein sequence ID" value="AEN16848.1"/>
    <property type="molecule type" value="Genomic_DNA"/>
</dbReference>
<evidence type="ECO:0000313" key="2">
    <source>
        <dbReference type="Proteomes" id="UP000008534"/>
    </source>
</evidence>
<accession>G2MBX3</accession>
<evidence type="ECO:0000313" key="1">
    <source>
        <dbReference type="EMBL" id="AEN16848.1"/>
    </source>
</evidence>
<dbReference type="HOGENOM" id="CLU_2879726_0_0_7"/>
<gene>
    <name evidence="1" type="ORF">HPSNT_03460</name>
</gene>
<dbReference type="RefSeq" id="WP_014536719.1">
    <property type="nucleotide sequence ID" value="NC_017376.1"/>
</dbReference>
<sequence length="69" mass="8349">MICLKIVRIVLKKNRIFHNTHYLKHWILSNFINKSPKNRKTTEEKPLKPLRKFKILSFRGVFLKNLGFL</sequence>
<protein>
    <submittedName>
        <fullName evidence="1">Uncharacterized protein</fullName>
    </submittedName>
</protein>
<name>G2MBX3_HELPX</name>
<dbReference type="Proteomes" id="UP000008534">
    <property type="component" value="Chromosome"/>
</dbReference>
<dbReference type="KEGG" id="hen:HPSNT_03460"/>
<organism evidence="1 2">
    <name type="scientific">Helicobacter pylori SNT49</name>
    <dbReference type="NCBI Taxonomy" id="1055530"/>
    <lineage>
        <taxon>Bacteria</taxon>
        <taxon>Pseudomonadati</taxon>
        <taxon>Campylobacterota</taxon>
        <taxon>Epsilonproteobacteria</taxon>
        <taxon>Campylobacterales</taxon>
        <taxon>Helicobacteraceae</taxon>
        <taxon>Helicobacter</taxon>
    </lineage>
</organism>
<proteinExistence type="predicted"/>